<evidence type="ECO:0000256" key="2">
    <source>
        <dbReference type="ARBA" id="ARBA00023235"/>
    </source>
</evidence>
<dbReference type="InterPro" id="IPR006224">
    <property type="entry name" value="PsdUridine_synth_RluA-like_CS"/>
</dbReference>
<dbReference type="PANTHER" id="PTHR21600">
    <property type="entry name" value="MITOCHONDRIAL RNA PSEUDOURIDINE SYNTHASE"/>
    <property type="match status" value="1"/>
</dbReference>
<dbReference type="PANTHER" id="PTHR21600:SF83">
    <property type="entry name" value="PSEUDOURIDYLATE SYNTHASE RPUSD4, MITOCHONDRIAL"/>
    <property type="match status" value="1"/>
</dbReference>
<proteinExistence type="inferred from homology"/>
<evidence type="ECO:0000256" key="1">
    <source>
        <dbReference type="ARBA" id="ARBA00010876"/>
    </source>
</evidence>
<name>A0A2G9YVT8_9BACT</name>
<dbReference type="GO" id="GO:0001522">
    <property type="term" value="P:pseudouridine synthesis"/>
    <property type="evidence" value="ECO:0007669"/>
    <property type="project" value="InterPro"/>
</dbReference>
<dbReference type="GO" id="GO:0009982">
    <property type="term" value="F:pseudouridine synthase activity"/>
    <property type="evidence" value="ECO:0007669"/>
    <property type="project" value="InterPro"/>
</dbReference>
<sequence>MEVNVLYEDNHLIAVEKPAGLLTQGDKSGDISLMDEVKKYLKEKYKKPGKVFLGLLHRLDRPVSGIVLFAKTSKGASRLSEQLRNHKIEKIYTALVVGKPKQKRRILINYIKKDEKKNKVTVYENEEEGAERAELYYEIIASNNKYSLLKVQLKTGKPHQIRSQLSFIGCPIVGDVKYGAPFALPHKNIALSATFLFFNTATGDKKIEISIPIPIDWEKYIEIGSSKKSMIY</sequence>
<keyword evidence="2" id="KW-0413">Isomerase</keyword>
<protein>
    <submittedName>
        <fullName evidence="4">RNA pseudouridine synthase</fullName>
    </submittedName>
</protein>
<dbReference type="Proteomes" id="UP000230273">
    <property type="component" value="Unassembled WGS sequence"/>
</dbReference>
<reference evidence="4 5" key="1">
    <citation type="submission" date="2017-09" db="EMBL/GenBank/DDBJ databases">
        <title>Depth-based differentiation of microbial function through sediment-hosted aquifers and enrichment of novel symbionts in the deep terrestrial subsurface.</title>
        <authorList>
            <person name="Probst A.J."/>
            <person name="Ladd B."/>
            <person name="Jarett J.K."/>
            <person name="Geller-Mcgrath D.E."/>
            <person name="Sieber C.M."/>
            <person name="Emerson J.B."/>
            <person name="Anantharaman K."/>
            <person name="Thomas B.C."/>
            <person name="Malmstrom R."/>
            <person name="Stieglmeier M."/>
            <person name="Klingl A."/>
            <person name="Woyke T."/>
            <person name="Ryan C.M."/>
            <person name="Banfield J.F."/>
        </authorList>
    </citation>
    <scope>NUCLEOTIDE SEQUENCE [LARGE SCALE GENOMIC DNA]</scope>
    <source>
        <strain evidence="4">CG23_combo_of_CG06-09_8_20_14_all_38_19</strain>
    </source>
</reference>
<dbReference type="InterPro" id="IPR050188">
    <property type="entry name" value="RluA_PseudoU_synthase"/>
</dbReference>
<dbReference type="SUPFAM" id="SSF55120">
    <property type="entry name" value="Pseudouridine synthase"/>
    <property type="match status" value="1"/>
</dbReference>
<dbReference type="EMBL" id="PCRP01000063">
    <property type="protein sequence ID" value="PIP23327.1"/>
    <property type="molecule type" value="Genomic_DNA"/>
</dbReference>
<dbReference type="PROSITE" id="PS01129">
    <property type="entry name" value="PSI_RLU"/>
    <property type="match status" value="1"/>
</dbReference>
<dbReference type="GO" id="GO:0003723">
    <property type="term" value="F:RNA binding"/>
    <property type="evidence" value="ECO:0007669"/>
    <property type="project" value="InterPro"/>
</dbReference>
<organism evidence="4 5">
    <name type="scientific">Candidatus Nealsonbacteria bacterium CG23_combo_of_CG06-09_8_20_14_all_38_19</name>
    <dbReference type="NCBI Taxonomy" id="1974721"/>
    <lineage>
        <taxon>Bacteria</taxon>
        <taxon>Candidatus Nealsoniibacteriota</taxon>
    </lineage>
</organism>
<comment type="similarity">
    <text evidence="1">Belongs to the pseudouridine synthase RluA family.</text>
</comment>
<dbReference type="InterPro" id="IPR020103">
    <property type="entry name" value="PsdUridine_synth_cat_dom_sf"/>
</dbReference>
<feature type="domain" description="Pseudouridine synthase RsuA/RluA-like" evidence="3">
    <location>
        <begin position="11"/>
        <end position="166"/>
    </location>
</feature>
<dbReference type="InterPro" id="IPR006145">
    <property type="entry name" value="PsdUridine_synth_RsuA/RluA"/>
</dbReference>
<evidence type="ECO:0000313" key="5">
    <source>
        <dbReference type="Proteomes" id="UP000230273"/>
    </source>
</evidence>
<dbReference type="CDD" id="cd02869">
    <property type="entry name" value="PseudoU_synth_RluA_like"/>
    <property type="match status" value="1"/>
</dbReference>
<evidence type="ECO:0000259" key="3">
    <source>
        <dbReference type="Pfam" id="PF00849"/>
    </source>
</evidence>
<accession>A0A2G9YVT8</accession>
<dbReference type="Pfam" id="PF00849">
    <property type="entry name" value="PseudoU_synth_2"/>
    <property type="match status" value="1"/>
</dbReference>
<gene>
    <name evidence="4" type="ORF">COX36_03905</name>
</gene>
<dbReference type="GO" id="GO:0006396">
    <property type="term" value="P:RNA processing"/>
    <property type="evidence" value="ECO:0007669"/>
    <property type="project" value="UniProtKB-ARBA"/>
</dbReference>
<dbReference type="AlphaFoldDB" id="A0A2G9YVT8"/>
<dbReference type="Gene3D" id="3.30.2350.10">
    <property type="entry name" value="Pseudouridine synthase"/>
    <property type="match status" value="1"/>
</dbReference>
<comment type="caution">
    <text evidence="4">The sequence shown here is derived from an EMBL/GenBank/DDBJ whole genome shotgun (WGS) entry which is preliminary data.</text>
</comment>
<evidence type="ECO:0000313" key="4">
    <source>
        <dbReference type="EMBL" id="PIP23327.1"/>
    </source>
</evidence>
<dbReference type="GO" id="GO:0140098">
    <property type="term" value="F:catalytic activity, acting on RNA"/>
    <property type="evidence" value="ECO:0007669"/>
    <property type="project" value="UniProtKB-ARBA"/>
</dbReference>